<evidence type="ECO:0000256" key="2">
    <source>
        <dbReference type="ARBA" id="ARBA00005658"/>
    </source>
</evidence>
<sequence length="552" mass="60085">MTKVDPPKRQQHVYTGFGLRTDPYIFFVSAGLVALFVFTAIVFTKPLNDGSKAAKDWIVSNLSWFFIFSVTGMLLFLIWIALSKYGNVRLGAQDSKPEYSNLSWFGMLFAAGIGTVLMFWGVAEPISHFGNPPREGVVPESVEAADDAMAFSLYHLGLHTWAIFCLPALAFAYFIYRRGLPMRMSSAFHPLLGDRIYGPIGKAIDILAVLGTLFGVATSIGLGTLQINSGLNYLSDSIPVGKGTQLAIIAVVTAIATVSIVVGLDKGIKRLSNLNIVMAVALLIFVFLAGSTLFLARGVFETFGNYFGELIGLSFWNDSYANLLENRSWGWQGDWTVFYWAWTITWAPFVGIFVARISKGRTIREFVLGVLAAPTAFTIVWFSIFGLSAIDIEINGGGGLVEEMDTDSGGGGAPFALFTFLENFPLTTLMVAFSVLIVVIFFTTSSDSASLVVDMLCSGQQETGTPTRQRVFWAITEGVVGGTLLAATTGSSGLEALREVITIAGLPFHVLAFFMMWALVRALREDVEVVTVTPREKTPIETPKEKATPIET</sequence>
<feature type="transmembrane region" description="Helical" evidence="8">
    <location>
        <begin position="500"/>
        <end position="520"/>
    </location>
</feature>
<dbReference type="EMBL" id="JABELX010000013">
    <property type="protein sequence ID" value="NNH74221.1"/>
    <property type="molecule type" value="Genomic_DNA"/>
</dbReference>
<comment type="caution">
    <text evidence="9">The sequence shown here is derived from an EMBL/GenBank/DDBJ whole genome shotgun (WGS) entry which is preliminary data.</text>
</comment>
<feature type="transmembrane region" description="Helical" evidence="8">
    <location>
        <begin position="276"/>
        <end position="296"/>
    </location>
</feature>
<keyword evidence="4" id="KW-1003">Cell membrane</keyword>
<accession>A0A849CJ63</accession>
<feature type="transmembrane region" description="Helical" evidence="8">
    <location>
        <begin position="158"/>
        <end position="176"/>
    </location>
</feature>
<evidence type="ECO:0000256" key="6">
    <source>
        <dbReference type="ARBA" id="ARBA00022989"/>
    </source>
</evidence>
<dbReference type="InterPro" id="IPR000060">
    <property type="entry name" value="BCCT_transptr"/>
</dbReference>
<dbReference type="NCBIfam" id="TIGR00842">
    <property type="entry name" value="bcct"/>
    <property type="match status" value="1"/>
</dbReference>
<feature type="transmembrane region" description="Helical" evidence="8">
    <location>
        <begin position="337"/>
        <end position="355"/>
    </location>
</feature>
<name>A0A849CJ63_9NOCA</name>
<protein>
    <submittedName>
        <fullName evidence="9">BCCT family transporter</fullName>
    </submittedName>
</protein>
<feature type="transmembrane region" description="Helical" evidence="8">
    <location>
        <begin position="63"/>
        <end position="82"/>
    </location>
</feature>
<evidence type="ECO:0000256" key="8">
    <source>
        <dbReference type="SAM" id="Phobius"/>
    </source>
</evidence>
<dbReference type="GO" id="GO:0022857">
    <property type="term" value="F:transmembrane transporter activity"/>
    <property type="evidence" value="ECO:0007669"/>
    <property type="project" value="InterPro"/>
</dbReference>
<dbReference type="AlphaFoldDB" id="A0A849CJ63"/>
<dbReference type="GO" id="GO:0005886">
    <property type="term" value="C:plasma membrane"/>
    <property type="evidence" value="ECO:0007669"/>
    <property type="project" value="UniProtKB-SubCell"/>
</dbReference>
<feature type="transmembrane region" description="Helical" evidence="8">
    <location>
        <begin position="471"/>
        <end position="494"/>
    </location>
</feature>
<feature type="transmembrane region" description="Helical" evidence="8">
    <location>
        <begin position="24"/>
        <end position="43"/>
    </location>
</feature>
<keyword evidence="5 8" id="KW-0812">Transmembrane</keyword>
<evidence type="ECO:0000256" key="3">
    <source>
        <dbReference type="ARBA" id="ARBA00022448"/>
    </source>
</evidence>
<feature type="transmembrane region" description="Helical" evidence="8">
    <location>
        <begin position="367"/>
        <end position="390"/>
    </location>
</feature>
<keyword evidence="7 8" id="KW-0472">Membrane</keyword>
<dbReference type="Proteomes" id="UP000586827">
    <property type="component" value="Unassembled WGS sequence"/>
</dbReference>
<evidence type="ECO:0000256" key="4">
    <source>
        <dbReference type="ARBA" id="ARBA00022475"/>
    </source>
</evidence>
<evidence type="ECO:0000313" key="10">
    <source>
        <dbReference type="Proteomes" id="UP000586827"/>
    </source>
</evidence>
<feature type="transmembrane region" description="Helical" evidence="8">
    <location>
        <begin position="204"/>
        <end position="225"/>
    </location>
</feature>
<reference evidence="9 10" key="1">
    <citation type="submission" date="2020-05" db="EMBL/GenBank/DDBJ databases">
        <title>MicrobeNet Type strains.</title>
        <authorList>
            <person name="Nicholson A.C."/>
        </authorList>
    </citation>
    <scope>NUCLEOTIDE SEQUENCE [LARGE SCALE GENOMIC DNA]</scope>
    <source>
        <strain evidence="9 10">JCM 3224</strain>
    </source>
</reference>
<organism evidence="9 10">
    <name type="scientific">Nocardia uniformis</name>
    <dbReference type="NCBI Taxonomy" id="53432"/>
    <lineage>
        <taxon>Bacteria</taxon>
        <taxon>Bacillati</taxon>
        <taxon>Actinomycetota</taxon>
        <taxon>Actinomycetes</taxon>
        <taxon>Mycobacteriales</taxon>
        <taxon>Nocardiaceae</taxon>
        <taxon>Nocardia</taxon>
    </lineage>
</organism>
<evidence type="ECO:0000256" key="1">
    <source>
        <dbReference type="ARBA" id="ARBA00004651"/>
    </source>
</evidence>
<feature type="transmembrane region" description="Helical" evidence="8">
    <location>
        <begin position="424"/>
        <end position="442"/>
    </location>
</feature>
<proteinExistence type="inferred from homology"/>
<comment type="similarity">
    <text evidence="2">Belongs to the BCCT transporter (TC 2.A.15) family.</text>
</comment>
<dbReference type="PANTHER" id="PTHR30047">
    <property type="entry name" value="HIGH-AFFINITY CHOLINE TRANSPORT PROTEIN-RELATED"/>
    <property type="match status" value="1"/>
</dbReference>
<evidence type="ECO:0000256" key="7">
    <source>
        <dbReference type="ARBA" id="ARBA00023136"/>
    </source>
</evidence>
<evidence type="ECO:0000313" key="9">
    <source>
        <dbReference type="EMBL" id="NNH74221.1"/>
    </source>
</evidence>
<comment type="subcellular location">
    <subcellularLocation>
        <location evidence="1">Cell membrane</location>
        <topology evidence="1">Multi-pass membrane protein</topology>
    </subcellularLocation>
</comment>
<dbReference type="PANTHER" id="PTHR30047:SF7">
    <property type="entry name" value="HIGH-AFFINITY CHOLINE TRANSPORT PROTEIN"/>
    <property type="match status" value="1"/>
</dbReference>
<feature type="transmembrane region" description="Helical" evidence="8">
    <location>
        <begin position="245"/>
        <end position="264"/>
    </location>
</feature>
<evidence type="ECO:0000256" key="5">
    <source>
        <dbReference type="ARBA" id="ARBA00022692"/>
    </source>
</evidence>
<dbReference type="RefSeq" id="WP_067523655.1">
    <property type="nucleotide sequence ID" value="NZ_JABELX010000013.1"/>
</dbReference>
<feature type="transmembrane region" description="Helical" evidence="8">
    <location>
        <begin position="102"/>
        <end position="123"/>
    </location>
</feature>
<dbReference type="Pfam" id="PF02028">
    <property type="entry name" value="BCCT"/>
    <property type="match status" value="1"/>
</dbReference>
<gene>
    <name evidence="9" type="ORF">HLB23_30960</name>
</gene>
<keyword evidence="6 8" id="KW-1133">Transmembrane helix</keyword>
<keyword evidence="10" id="KW-1185">Reference proteome</keyword>
<keyword evidence="3" id="KW-0813">Transport</keyword>